<accession>A0AAW1J7B4</accession>
<keyword evidence="3" id="KW-0862">Zinc</keyword>
<dbReference type="PANTHER" id="PTHR22763">
    <property type="entry name" value="RING ZINC FINGER PROTEIN"/>
    <property type="match status" value="1"/>
</dbReference>
<evidence type="ECO:0000256" key="5">
    <source>
        <dbReference type="SAM" id="SignalP"/>
    </source>
</evidence>
<dbReference type="GO" id="GO:0061630">
    <property type="term" value="F:ubiquitin protein ligase activity"/>
    <property type="evidence" value="ECO:0007669"/>
    <property type="project" value="TreeGrafter"/>
</dbReference>
<dbReference type="SUPFAM" id="SSF57850">
    <property type="entry name" value="RING/U-box"/>
    <property type="match status" value="1"/>
</dbReference>
<dbReference type="Pfam" id="PF13639">
    <property type="entry name" value="zf-RING_2"/>
    <property type="match status" value="1"/>
</dbReference>
<dbReference type="PROSITE" id="PS50089">
    <property type="entry name" value="ZF_RING_2"/>
    <property type="match status" value="1"/>
</dbReference>
<dbReference type="InterPro" id="IPR050731">
    <property type="entry name" value="HRD1_E3_ubiq-ligases"/>
</dbReference>
<organism evidence="7 8">
    <name type="scientific">Saponaria officinalis</name>
    <name type="common">Common soapwort</name>
    <name type="synonym">Lychnis saponaria</name>
    <dbReference type="NCBI Taxonomy" id="3572"/>
    <lineage>
        <taxon>Eukaryota</taxon>
        <taxon>Viridiplantae</taxon>
        <taxon>Streptophyta</taxon>
        <taxon>Embryophyta</taxon>
        <taxon>Tracheophyta</taxon>
        <taxon>Spermatophyta</taxon>
        <taxon>Magnoliopsida</taxon>
        <taxon>eudicotyledons</taxon>
        <taxon>Gunneridae</taxon>
        <taxon>Pentapetalae</taxon>
        <taxon>Caryophyllales</taxon>
        <taxon>Caryophyllaceae</taxon>
        <taxon>Caryophylleae</taxon>
        <taxon>Saponaria</taxon>
    </lineage>
</organism>
<comment type="caution">
    <text evidence="7">The sequence shown here is derived from an EMBL/GenBank/DDBJ whole genome shotgun (WGS) entry which is preliminary data.</text>
</comment>
<reference evidence="7" key="1">
    <citation type="submission" date="2024-03" db="EMBL/GenBank/DDBJ databases">
        <title>WGS assembly of Saponaria officinalis var. Norfolk2.</title>
        <authorList>
            <person name="Jenkins J."/>
            <person name="Shu S."/>
            <person name="Grimwood J."/>
            <person name="Barry K."/>
            <person name="Goodstein D."/>
            <person name="Schmutz J."/>
            <person name="Leebens-Mack J."/>
            <person name="Osbourn A."/>
        </authorList>
    </citation>
    <scope>NUCLEOTIDE SEQUENCE [LARGE SCALE GENOMIC DNA]</scope>
    <source>
        <strain evidence="7">JIC</strain>
    </source>
</reference>
<proteinExistence type="predicted"/>
<feature type="chain" id="PRO_5043486347" description="RING-type domain-containing protein" evidence="5">
    <location>
        <begin position="17"/>
        <end position="114"/>
    </location>
</feature>
<dbReference type="GO" id="GO:0012505">
    <property type="term" value="C:endomembrane system"/>
    <property type="evidence" value="ECO:0007669"/>
    <property type="project" value="TreeGrafter"/>
</dbReference>
<evidence type="ECO:0000256" key="1">
    <source>
        <dbReference type="ARBA" id="ARBA00022723"/>
    </source>
</evidence>
<evidence type="ECO:0000313" key="8">
    <source>
        <dbReference type="Proteomes" id="UP001443914"/>
    </source>
</evidence>
<keyword evidence="1" id="KW-0479">Metal-binding</keyword>
<evidence type="ECO:0000256" key="3">
    <source>
        <dbReference type="ARBA" id="ARBA00022833"/>
    </source>
</evidence>
<dbReference type="Proteomes" id="UP001443914">
    <property type="component" value="Unassembled WGS sequence"/>
</dbReference>
<evidence type="ECO:0000256" key="2">
    <source>
        <dbReference type="ARBA" id="ARBA00022771"/>
    </source>
</evidence>
<evidence type="ECO:0000259" key="6">
    <source>
        <dbReference type="PROSITE" id="PS50089"/>
    </source>
</evidence>
<evidence type="ECO:0000313" key="7">
    <source>
        <dbReference type="EMBL" id="KAK9698979.1"/>
    </source>
</evidence>
<keyword evidence="8" id="KW-1185">Reference proteome</keyword>
<dbReference type="GO" id="GO:0008270">
    <property type="term" value="F:zinc ion binding"/>
    <property type="evidence" value="ECO:0007669"/>
    <property type="project" value="UniProtKB-KW"/>
</dbReference>
<dbReference type="InterPro" id="IPR001841">
    <property type="entry name" value="Znf_RING"/>
</dbReference>
<sequence length="114" mass="13508">MFTLTILFYIALRALNYYYRHYIGPSFRPVDLEEVVVSLDAQKTKEVTKNCTNCVICMEKLDDNNKEEYECKWIVKQCGHKFHGACLRKWFNIGKLNCPICRISYAFRITLRVI</sequence>
<feature type="signal peptide" evidence="5">
    <location>
        <begin position="1"/>
        <end position="16"/>
    </location>
</feature>
<keyword evidence="2 4" id="KW-0863">Zinc-finger</keyword>
<gene>
    <name evidence="7" type="ORF">RND81_08G145200</name>
</gene>
<name>A0AAW1J7B4_SAPOF</name>
<protein>
    <recommendedName>
        <fullName evidence="6">RING-type domain-containing protein</fullName>
    </recommendedName>
</protein>
<dbReference type="InterPro" id="IPR013083">
    <property type="entry name" value="Znf_RING/FYVE/PHD"/>
</dbReference>
<dbReference type="EMBL" id="JBDFQZ010000008">
    <property type="protein sequence ID" value="KAK9698979.1"/>
    <property type="molecule type" value="Genomic_DNA"/>
</dbReference>
<dbReference type="GO" id="GO:0043161">
    <property type="term" value="P:proteasome-mediated ubiquitin-dependent protein catabolic process"/>
    <property type="evidence" value="ECO:0007669"/>
    <property type="project" value="TreeGrafter"/>
</dbReference>
<dbReference type="SMART" id="SM00184">
    <property type="entry name" value="RING"/>
    <property type="match status" value="1"/>
</dbReference>
<keyword evidence="5" id="KW-0732">Signal</keyword>
<dbReference type="AlphaFoldDB" id="A0AAW1J7B4"/>
<evidence type="ECO:0000256" key="4">
    <source>
        <dbReference type="PROSITE-ProRule" id="PRU00175"/>
    </source>
</evidence>
<feature type="domain" description="RING-type" evidence="6">
    <location>
        <begin position="54"/>
        <end position="102"/>
    </location>
</feature>
<dbReference type="Gene3D" id="3.30.40.10">
    <property type="entry name" value="Zinc/RING finger domain, C3HC4 (zinc finger)"/>
    <property type="match status" value="1"/>
</dbReference>